<proteinExistence type="predicted"/>
<name>A0AAV9W041_9PEZI</name>
<feature type="compositionally biased region" description="Gly residues" evidence="1">
    <location>
        <begin position="75"/>
        <end position="84"/>
    </location>
</feature>
<evidence type="ECO:0000313" key="3">
    <source>
        <dbReference type="Proteomes" id="UP001370758"/>
    </source>
</evidence>
<reference evidence="2 3" key="1">
    <citation type="submission" date="2023-08" db="EMBL/GenBank/DDBJ databases">
        <authorList>
            <person name="Palmer J.M."/>
        </authorList>
    </citation>
    <scope>NUCLEOTIDE SEQUENCE [LARGE SCALE GENOMIC DNA]</scope>
    <source>
        <strain evidence="2 3">TWF481</strain>
    </source>
</reference>
<evidence type="ECO:0000256" key="1">
    <source>
        <dbReference type="SAM" id="MobiDB-lite"/>
    </source>
</evidence>
<gene>
    <name evidence="2" type="ORF">TWF481_011562</name>
</gene>
<accession>A0AAV9W041</accession>
<dbReference type="AlphaFoldDB" id="A0AAV9W041"/>
<evidence type="ECO:0000313" key="2">
    <source>
        <dbReference type="EMBL" id="KAK6498992.1"/>
    </source>
</evidence>
<keyword evidence="3" id="KW-1185">Reference proteome</keyword>
<sequence>MDPMETDTPSSAPTDLLPIEQSLEGVLFPTNTRQISRLSHPPPPIDSPVLSAAQTPSKPPSPPAMKEDNVSSGLLGVGVNGRSGGGREECRGTGETVFE</sequence>
<feature type="region of interest" description="Disordered" evidence="1">
    <location>
        <begin position="30"/>
        <end position="99"/>
    </location>
</feature>
<dbReference type="EMBL" id="JAVHJL010000008">
    <property type="protein sequence ID" value="KAK6498992.1"/>
    <property type="molecule type" value="Genomic_DNA"/>
</dbReference>
<dbReference type="Proteomes" id="UP001370758">
    <property type="component" value="Unassembled WGS sequence"/>
</dbReference>
<comment type="caution">
    <text evidence="2">The sequence shown here is derived from an EMBL/GenBank/DDBJ whole genome shotgun (WGS) entry which is preliminary data.</text>
</comment>
<protein>
    <submittedName>
        <fullName evidence="2">Uncharacterized protein</fullName>
    </submittedName>
</protein>
<organism evidence="2 3">
    <name type="scientific">Arthrobotrys musiformis</name>
    <dbReference type="NCBI Taxonomy" id="47236"/>
    <lineage>
        <taxon>Eukaryota</taxon>
        <taxon>Fungi</taxon>
        <taxon>Dikarya</taxon>
        <taxon>Ascomycota</taxon>
        <taxon>Pezizomycotina</taxon>
        <taxon>Orbiliomycetes</taxon>
        <taxon>Orbiliales</taxon>
        <taxon>Orbiliaceae</taxon>
        <taxon>Arthrobotrys</taxon>
    </lineage>
</organism>